<protein>
    <submittedName>
        <fullName evidence="2">Peptidoglycan recognition protein 3-like isoform X5</fullName>
    </submittedName>
</protein>
<dbReference type="Proteomes" id="UP001732720">
    <property type="component" value="Chromosome 11"/>
</dbReference>
<evidence type="ECO:0000313" key="1">
    <source>
        <dbReference type="Proteomes" id="UP001732720"/>
    </source>
</evidence>
<gene>
    <name evidence="2" type="primary">LOC109680550</name>
</gene>
<evidence type="ECO:0000313" key="2">
    <source>
        <dbReference type="RefSeq" id="XP_073904178.1"/>
    </source>
</evidence>
<organism evidence="1 2">
    <name type="scientific">Castor canadensis</name>
    <name type="common">American beaver</name>
    <dbReference type="NCBI Taxonomy" id="51338"/>
    <lineage>
        <taxon>Eukaryota</taxon>
        <taxon>Metazoa</taxon>
        <taxon>Chordata</taxon>
        <taxon>Craniata</taxon>
        <taxon>Vertebrata</taxon>
        <taxon>Euteleostomi</taxon>
        <taxon>Mammalia</taxon>
        <taxon>Eutheria</taxon>
        <taxon>Euarchontoglires</taxon>
        <taxon>Glires</taxon>
        <taxon>Rodentia</taxon>
        <taxon>Castorimorpha</taxon>
        <taxon>Castoridae</taxon>
        <taxon>Castor</taxon>
    </lineage>
</organism>
<name>A0AC58KH23_CASCN</name>
<reference evidence="2" key="1">
    <citation type="submission" date="2025-08" db="UniProtKB">
        <authorList>
            <consortium name="RefSeq"/>
        </authorList>
    </citation>
    <scope>IDENTIFICATION</scope>
</reference>
<proteinExistence type="predicted"/>
<sequence>MLPWFLVFSALGLQVWGIPTIVSRKEWEARPLSCRALLSPPVAYLITEQLMGMECQEQSTCSQTLRVLQSHSVYNKGWCDVAFNFLVGNDGRVYEGVGWHVQGLHTQGYNNVSLGIAFFGNKIGSSPSPAALSAAEGLIFYAIQKGHLSPRYIQPLLLKEETCLTPQYPMMPKKACPNITPRSVWEARETHCPQMNLPVKYVIIIHTAGTSCSVPVDCQIRVRDTQSFHVDRRDFCDIGYHFLVGQDGGVYEGVGWHIQGSHTYGYNDIALGIAFMGNFVGKERAWAEGSGDKVLHGMLGKHGAAFAALWCLAVPMGHFSFEVDSQYMMTVIRNPSRQKICLQSPNPIPRSI</sequence>
<accession>A0AC58KH23</accession>
<dbReference type="RefSeq" id="XP_073904178.1">
    <property type="nucleotide sequence ID" value="XM_074048077.1"/>
</dbReference>
<keyword evidence="1" id="KW-1185">Reference proteome</keyword>